<keyword evidence="10" id="KW-1278">Translocase</keyword>
<comment type="subcellular location">
    <subcellularLocation>
        <location evidence="1">Cell membrane</location>
        <topology evidence="1">Multi-pass membrane protein</topology>
    </subcellularLocation>
</comment>
<dbReference type="GO" id="GO:0005506">
    <property type="term" value="F:iron ion binding"/>
    <property type="evidence" value="ECO:0007669"/>
    <property type="project" value="InterPro"/>
</dbReference>
<dbReference type="InterPro" id="IPR050597">
    <property type="entry name" value="Cytochrome_c_Oxidase_Subunit"/>
</dbReference>
<organism evidence="17">
    <name type="scientific">freshwater metagenome</name>
    <dbReference type="NCBI Taxonomy" id="449393"/>
    <lineage>
        <taxon>unclassified sequences</taxon>
        <taxon>metagenomes</taxon>
        <taxon>ecological metagenomes</taxon>
    </lineage>
</organism>
<dbReference type="Pfam" id="PF00034">
    <property type="entry name" value="Cytochrom_C"/>
    <property type="match status" value="1"/>
</dbReference>
<evidence type="ECO:0000256" key="10">
    <source>
        <dbReference type="ARBA" id="ARBA00022967"/>
    </source>
</evidence>
<gene>
    <name evidence="17" type="ORF">UFOPK3837_00839</name>
</gene>
<dbReference type="GO" id="GO:0020037">
    <property type="term" value="F:heme binding"/>
    <property type="evidence" value="ECO:0007669"/>
    <property type="project" value="InterPro"/>
</dbReference>
<feature type="transmembrane region" description="Helical" evidence="15">
    <location>
        <begin position="240"/>
        <end position="259"/>
    </location>
</feature>
<dbReference type="GO" id="GO:0008121">
    <property type="term" value="F:quinol-cytochrome-c reductase activity"/>
    <property type="evidence" value="ECO:0007669"/>
    <property type="project" value="UniProtKB-EC"/>
</dbReference>
<dbReference type="PIRSF" id="PIRSF000007">
    <property type="entry name" value="Ubiq_cycred_cyc"/>
    <property type="match status" value="1"/>
</dbReference>
<evidence type="ECO:0000256" key="13">
    <source>
        <dbReference type="ARBA" id="ARBA00023136"/>
    </source>
</evidence>
<dbReference type="AlphaFoldDB" id="A0A6J7KSI7"/>
<evidence type="ECO:0000256" key="8">
    <source>
        <dbReference type="ARBA" id="ARBA00022723"/>
    </source>
</evidence>
<evidence type="ECO:0000256" key="14">
    <source>
        <dbReference type="ARBA" id="ARBA00029351"/>
    </source>
</evidence>
<dbReference type="Gene3D" id="1.10.760.10">
    <property type="entry name" value="Cytochrome c-like domain"/>
    <property type="match status" value="2"/>
</dbReference>
<evidence type="ECO:0000256" key="4">
    <source>
        <dbReference type="ARBA" id="ARBA00022448"/>
    </source>
</evidence>
<evidence type="ECO:0000256" key="15">
    <source>
        <dbReference type="SAM" id="Phobius"/>
    </source>
</evidence>
<feature type="domain" description="Cytochrome c" evidence="16">
    <location>
        <begin position="142"/>
        <end position="220"/>
    </location>
</feature>
<evidence type="ECO:0000256" key="12">
    <source>
        <dbReference type="ARBA" id="ARBA00023004"/>
    </source>
</evidence>
<dbReference type="SUPFAM" id="SSF46626">
    <property type="entry name" value="Cytochrome c"/>
    <property type="match status" value="2"/>
</dbReference>
<dbReference type="InterPro" id="IPR009056">
    <property type="entry name" value="Cyt_c-like_dom"/>
</dbReference>
<dbReference type="InterPro" id="IPR036909">
    <property type="entry name" value="Cyt_c-like_dom_sf"/>
</dbReference>
<accession>A0A6J7KSI7</accession>
<dbReference type="InterPro" id="IPR009152">
    <property type="entry name" value="bc1_cytC-su"/>
</dbReference>
<name>A0A6J7KSI7_9ZZZZ</name>
<evidence type="ECO:0000256" key="1">
    <source>
        <dbReference type="ARBA" id="ARBA00004651"/>
    </source>
</evidence>
<dbReference type="PANTHER" id="PTHR33751">
    <property type="entry name" value="CBB3-TYPE CYTOCHROME C OXIDASE SUBUNIT FIXP"/>
    <property type="match status" value="1"/>
</dbReference>
<dbReference type="EMBL" id="CAFBNO010000038">
    <property type="protein sequence ID" value="CAB4957392.1"/>
    <property type="molecule type" value="Genomic_DNA"/>
</dbReference>
<evidence type="ECO:0000256" key="7">
    <source>
        <dbReference type="ARBA" id="ARBA00022692"/>
    </source>
</evidence>
<dbReference type="PROSITE" id="PS51007">
    <property type="entry name" value="CYTC"/>
    <property type="match status" value="2"/>
</dbReference>
<feature type="domain" description="Cytochrome c" evidence="16">
    <location>
        <begin position="48"/>
        <end position="127"/>
    </location>
</feature>
<sequence>MKQNLKNARRSPWSAIAVILAGLILTGSGFAAATASTSAASESPYTAGQVEQGHKLFLSNCASCHGKNAEGTANGPSLYGVGAASVLFQVETGRMPGAISGPQLEVKPVQFKQPEIDAMAAWVASLAPGPAAPTAAYLAQKGDASRGGQIFRINCAMCHNAVGAGGALTGGKYAPALTNTSAAHIYEAMITGPQNMPVFSNSDLTLADKTDIITYLQAVQTNPSIGGFDLGNLGPVVEGLFMWIFMLGGLVLITMWLGAKSN</sequence>
<dbReference type="EC" id="7.1.1.8" evidence="2"/>
<protein>
    <recommendedName>
        <fullName evidence="3">Cytochrome bc1 complex cytochrome c subunit</fullName>
        <ecNumber evidence="2">7.1.1.8</ecNumber>
    </recommendedName>
</protein>
<evidence type="ECO:0000256" key="11">
    <source>
        <dbReference type="ARBA" id="ARBA00022989"/>
    </source>
</evidence>
<keyword evidence="5" id="KW-1003">Cell membrane</keyword>
<keyword evidence="9" id="KW-0677">Repeat</keyword>
<dbReference type="GO" id="GO:0005886">
    <property type="term" value="C:plasma membrane"/>
    <property type="evidence" value="ECO:0007669"/>
    <property type="project" value="UniProtKB-SubCell"/>
</dbReference>
<evidence type="ECO:0000256" key="6">
    <source>
        <dbReference type="ARBA" id="ARBA00022617"/>
    </source>
</evidence>
<keyword evidence="4" id="KW-0813">Transport</keyword>
<evidence type="ECO:0000313" key="17">
    <source>
        <dbReference type="EMBL" id="CAB4957392.1"/>
    </source>
</evidence>
<keyword evidence="12" id="KW-0408">Iron</keyword>
<evidence type="ECO:0000256" key="2">
    <source>
        <dbReference type="ARBA" id="ARBA00012951"/>
    </source>
</evidence>
<dbReference type="Pfam" id="PF13442">
    <property type="entry name" value="Cytochrome_CBB3"/>
    <property type="match status" value="1"/>
</dbReference>
<proteinExistence type="predicted"/>
<keyword evidence="6" id="KW-0349">Heme</keyword>
<evidence type="ECO:0000256" key="9">
    <source>
        <dbReference type="ARBA" id="ARBA00022737"/>
    </source>
</evidence>
<keyword evidence="13 15" id="KW-0472">Membrane</keyword>
<comment type="catalytic activity">
    <reaction evidence="14">
        <text>a quinol + 2 Fe(III)-[cytochrome c](out) = a quinone + 2 Fe(II)-[cytochrome c](out) + 2 H(+)(out)</text>
        <dbReference type="Rhea" id="RHEA:11484"/>
        <dbReference type="Rhea" id="RHEA-COMP:10350"/>
        <dbReference type="Rhea" id="RHEA-COMP:14399"/>
        <dbReference type="ChEBI" id="CHEBI:15378"/>
        <dbReference type="ChEBI" id="CHEBI:24646"/>
        <dbReference type="ChEBI" id="CHEBI:29033"/>
        <dbReference type="ChEBI" id="CHEBI:29034"/>
        <dbReference type="ChEBI" id="CHEBI:132124"/>
        <dbReference type="EC" id="7.1.1.8"/>
    </reaction>
</comment>
<evidence type="ECO:0000259" key="16">
    <source>
        <dbReference type="PROSITE" id="PS51007"/>
    </source>
</evidence>
<evidence type="ECO:0000256" key="5">
    <source>
        <dbReference type="ARBA" id="ARBA00022475"/>
    </source>
</evidence>
<keyword evidence="8" id="KW-0479">Metal-binding</keyword>
<dbReference type="PANTHER" id="PTHR33751:SF13">
    <property type="entry name" value="CYTOCHROME BC1 COMPLEX CYTOCHROME C SUBUNIT"/>
    <property type="match status" value="1"/>
</dbReference>
<keyword evidence="7 15" id="KW-0812">Transmembrane</keyword>
<keyword evidence="11 15" id="KW-1133">Transmembrane helix</keyword>
<evidence type="ECO:0000256" key="3">
    <source>
        <dbReference type="ARBA" id="ARBA00017819"/>
    </source>
</evidence>
<reference evidence="17" key="1">
    <citation type="submission" date="2020-05" db="EMBL/GenBank/DDBJ databases">
        <authorList>
            <person name="Chiriac C."/>
            <person name="Salcher M."/>
            <person name="Ghai R."/>
            <person name="Kavagutti S V."/>
        </authorList>
    </citation>
    <scope>NUCLEOTIDE SEQUENCE</scope>
</reference>